<dbReference type="EMBL" id="MAOE01000111">
    <property type="protein sequence ID" value="OJD59762.1"/>
    <property type="molecule type" value="Genomic_DNA"/>
</dbReference>
<dbReference type="Pfam" id="PF04265">
    <property type="entry name" value="TPK_B1_binding"/>
    <property type="match status" value="1"/>
</dbReference>
<dbReference type="EC" id="2.7.6.2" evidence="5"/>
<evidence type="ECO:0000256" key="2">
    <source>
        <dbReference type="ARBA" id="ARBA00022741"/>
    </source>
</evidence>
<dbReference type="GO" id="GO:0006772">
    <property type="term" value="P:thiamine metabolic process"/>
    <property type="evidence" value="ECO:0007669"/>
    <property type="project" value="UniProtKB-UniRule"/>
</dbReference>
<dbReference type="PANTHER" id="PTHR41299:SF1">
    <property type="entry name" value="THIAMINE PYROPHOSPHOKINASE"/>
    <property type="match status" value="1"/>
</dbReference>
<evidence type="ECO:0000259" key="6">
    <source>
        <dbReference type="SMART" id="SM00983"/>
    </source>
</evidence>
<evidence type="ECO:0000256" key="1">
    <source>
        <dbReference type="ARBA" id="ARBA00022679"/>
    </source>
</evidence>
<keyword evidence="1" id="KW-0808">Transferase</keyword>
<keyword evidence="2" id="KW-0547">Nucleotide-binding</keyword>
<accession>A0A1J9T5Z7</accession>
<dbReference type="SMART" id="SM00983">
    <property type="entry name" value="TPK_B1_binding"/>
    <property type="match status" value="1"/>
</dbReference>
<evidence type="ECO:0000313" key="7">
    <source>
        <dbReference type="EMBL" id="OJD59762.1"/>
    </source>
</evidence>
<dbReference type="GO" id="GO:0009229">
    <property type="term" value="P:thiamine diphosphate biosynthetic process"/>
    <property type="evidence" value="ECO:0007669"/>
    <property type="project" value="InterPro"/>
</dbReference>
<dbReference type="InterPro" id="IPR006282">
    <property type="entry name" value="Thi_PPkinase"/>
</dbReference>
<dbReference type="RefSeq" id="WP_048530532.1">
    <property type="nucleotide sequence ID" value="NZ_CBCSIO010000006.1"/>
</dbReference>
<proteinExistence type="predicted"/>
<organism evidence="7 8">
    <name type="scientific">Bacillus albus</name>
    <dbReference type="NCBI Taxonomy" id="2026189"/>
    <lineage>
        <taxon>Bacteria</taxon>
        <taxon>Bacillati</taxon>
        <taxon>Bacillota</taxon>
        <taxon>Bacilli</taxon>
        <taxon>Bacillales</taxon>
        <taxon>Bacillaceae</taxon>
        <taxon>Bacillus</taxon>
        <taxon>Bacillus cereus group</taxon>
    </lineage>
</organism>
<gene>
    <name evidence="7" type="ORF">BAU25_17265</name>
</gene>
<dbReference type="GO" id="GO:0016301">
    <property type="term" value="F:kinase activity"/>
    <property type="evidence" value="ECO:0007669"/>
    <property type="project" value="UniProtKB-KW"/>
</dbReference>
<dbReference type="InterPro" id="IPR007371">
    <property type="entry name" value="TPK_catalytic"/>
</dbReference>
<dbReference type="Gene3D" id="3.40.50.10240">
    <property type="entry name" value="Thiamin pyrophosphokinase, catalytic domain"/>
    <property type="match status" value="1"/>
</dbReference>
<dbReference type="GO" id="GO:0030975">
    <property type="term" value="F:thiamine binding"/>
    <property type="evidence" value="ECO:0007669"/>
    <property type="project" value="InterPro"/>
</dbReference>
<sequence length="226" mass="25134">MADCLFTIEGEGNMIIHILAGGPAEYCADFSRYENEKVVWAAVDRGVYRLLKGGITPTVAFGDYDSVTEEELVWMGQQTNDLHIVPREKDQTDLEIAINWALEQNPTLIRIFGATGGRLDHGLANIQMLLKGLEVGIEMCIVDNKNEISVKKVGTHIIEENKNFPYVSFVPVTEIVEGITLLGFKYPLTNKTIEWGSTLCISNELVEEKGTFSFTSGILMVIRSTD</sequence>
<protein>
    <recommendedName>
        <fullName evidence="5">Thiamine diphosphokinase</fullName>
        <ecNumber evidence="5">2.7.6.2</ecNumber>
    </recommendedName>
</protein>
<dbReference type="SUPFAM" id="SSF63862">
    <property type="entry name" value="Thiamin pyrophosphokinase, substrate-binding domain"/>
    <property type="match status" value="1"/>
</dbReference>
<dbReference type="SUPFAM" id="SSF63999">
    <property type="entry name" value="Thiamin pyrophosphokinase, catalytic domain"/>
    <property type="match status" value="1"/>
</dbReference>
<reference evidence="7 8" key="1">
    <citation type="submission" date="2016-06" db="EMBL/GenBank/DDBJ databases">
        <title>First insights into the genetic diversity and population structure of in the Bacillus cereus group bacteria from diverse marine environments.</title>
        <authorList>
            <person name="Liu Y."/>
            <person name="Lai Q."/>
            <person name="Shao Z."/>
        </authorList>
    </citation>
    <scope>NUCLEOTIDE SEQUENCE [LARGE SCALE GENOMIC DNA]</scope>
    <source>
        <strain evidence="7 8">N35-10-2</strain>
    </source>
</reference>
<dbReference type="Pfam" id="PF04263">
    <property type="entry name" value="TPK_catalytic"/>
    <property type="match status" value="1"/>
</dbReference>
<dbReference type="AlphaFoldDB" id="A0A1J9T5Z7"/>
<keyword evidence="4" id="KW-0067">ATP-binding</keyword>
<dbReference type="InterPro" id="IPR053149">
    <property type="entry name" value="TPK"/>
</dbReference>
<evidence type="ECO:0000256" key="4">
    <source>
        <dbReference type="ARBA" id="ARBA00022840"/>
    </source>
</evidence>
<name>A0A1J9T5Z7_9BACI</name>
<dbReference type="Proteomes" id="UP000181873">
    <property type="component" value="Unassembled WGS sequence"/>
</dbReference>
<evidence type="ECO:0000256" key="5">
    <source>
        <dbReference type="NCBIfam" id="TIGR01378"/>
    </source>
</evidence>
<dbReference type="InterPro" id="IPR036759">
    <property type="entry name" value="TPK_catalytic_sf"/>
</dbReference>
<dbReference type="NCBIfam" id="TIGR01378">
    <property type="entry name" value="thi_PPkinase"/>
    <property type="match status" value="1"/>
</dbReference>
<feature type="domain" description="Thiamin pyrophosphokinase thiamin-binding" evidence="6">
    <location>
        <begin position="154"/>
        <end position="220"/>
    </location>
</feature>
<dbReference type="PANTHER" id="PTHR41299">
    <property type="entry name" value="THIAMINE PYROPHOSPHOKINASE"/>
    <property type="match status" value="1"/>
</dbReference>
<dbReference type="InterPro" id="IPR036371">
    <property type="entry name" value="TPK_B1-bd_sf"/>
</dbReference>
<keyword evidence="3 7" id="KW-0418">Kinase</keyword>
<dbReference type="GO" id="GO:0005524">
    <property type="term" value="F:ATP binding"/>
    <property type="evidence" value="ECO:0007669"/>
    <property type="project" value="UniProtKB-KW"/>
</dbReference>
<comment type="caution">
    <text evidence="7">The sequence shown here is derived from an EMBL/GenBank/DDBJ whole genome shotgun (WGS) entry which is preliminary data.</text>
</comment>
<evidence type="ECO:0000313" key="8">
    <source>
        <dbReference type="Proteomes" id="UP000181873"/>
    </source>
</evidence>
<dbReference type="GO" id="GO:0004788">
    <property type="term" value="F:thiamine diphosphokinase activity"/>
    <property type="evidence" value="ECO:0007669"/>
    <property type="project" value="UniProtKB-UniRule"/>
</dbReference>
<dbReference type="CDD" id="cd07995">
    <property type="entry name" value="TPK"/>
    <property type="match status" value="1"/>
</dbReference>
<evidence type="ECO:0000256" key="3">
    <source>
        <dbReference type="ARBA" id="ARBA00022777"/>
    </source>
</evidence>
<dbReference type="InterPro" id="IPR007373">
    <property type="entry name" value="Thiamin_PyroPKinase_B1-bd"/>
</dbReference>